<dbReference type="InterPro" id="IPR050158">
    <property type="entry name" value="Ubiquitin_ubiquitin-like"/>
</dbReference>
<feature type="domain" description="Ubiquitin-like" evidence="9">
    <location>
        <begin position="1"/>
        <end position="67"/>
    </location>
</feature>
<evidence type="ECO:0000256" key="6">
    <source>
        <dbReference type="ARBA" id="ARBA00022737"/>
    </source>
</evidence>
<evidence type="ECO:0000256" key="4">
    <source>
        <dbReference type="ARBA" id="ARBA00022490"/>
    </source>
</evidence>
<evidence type="ECO:0000313" key="10">
    <source>
        <dbReference type="EMBL" id="THU82713.1"/>
    </source>
</evidence>
<dbReference type="PANTHER" id="PTHR10666">
    <property type="entry name" value="UBIQUITIN"/>
    <property type="match status" value="1"/>
</dbReference>
<sequence>MQIFVKTLDRTITLEVESSSTVNDVKAQVLDKESILDHPRLIFGGKQLNDDLKLSDYDIHKESTLHLGVLLHCTSLFTRLTNISCSSLSARRRRLPTIYLR</sequence>
<dbReference type="GO" id="GO:0005634">
    <property type="term" value="C:nucleus"/>
    <property type="evidence" value="ECO:0007669"/>
    <property type="project" value="UniProtKB-SubCell"/>
</dbReference>
<organism evidence="10 11">
    <name type="scientific">Dendrothele bispora (strain CBS 962.96)</name>
    <dbReference type="NCBI Taxonomy" id="1314807"/>
    <lineage>
        <taxon>Eukaryota</taxon>
        <taxon>Fungi</taxon>
        <taxon>Dikarya</taxon>
        <taxon>Basidiomycota</taxon>
        <taxon>Agaricomycotina</taxon>
        <taxon>Agaricomycetes</taxon>
        <taxon>Agaricomycetidae</taxon>
        <taxon>Agaricales</taxon>
        <taxon>Agaricales incertae sedis</taxon>
        <taxon>Dendrothele</taxon>
    </lineage>
</organism>
<name>A0A4S8L328_DENBC</name>
<evidence type="ECO:0000256" key="3">
    <source>
        <dbReference type="ARBA" id="ARBA00008430"/>
    </source>
</evidence>
<keyword evidence="11" id="KW-1185">Reference proteome</keyword>
<dbReference type="Proteomes" id="UP000297245">
    <property type="component" value="Unassembled WGS sequence"/>
</dbReference>
<dbReference type="AlphaFoldDB" id="A0A4S8L328"/>
<dbReference type="SUPFAM" id="SSF54236">
    <property type="entry name" value="Ubiquitin-like"/>
    <property type="match status" value="1"/>
</dbReference>
<comment type="subcellular location">
    <subcellularLocation>
        <location evidence="2">Cytoplasm</location>
    </subcellularLocation>
    <subcellularLocation>
        <location evidence="1">Nucleus</location>
    </subcellularLocation>
</comment>
<gene>
    <name evidence="10" type="ORF">K435DRAFT_442174</name>
</gene>
<dbReference type="Gene3D" id="3.10.20.90">
    <property type="entry name" value="Phosphatidylinositol 3-kinase Catalytic Subunit, Chain A, domain 1"/>
    <property type="match status" value="1"/>
</dbReference>
<proteinExistence type="inferred from homology"/>
<dbReference type="PROSITE" id="PS50053">
    <property type="entry name" value="UBIQUITIN_2"/>
    <property type="match status" value="1"/>
</dbReference>
<comment type="similarity">
    <text evidence="3">Belongs to the ubiquitin family.</text>
</comment>
<keyword evidence="6" id="KW-0677">Repeat</keyword>
<keyword evidence="4" id="KW-0963">Cytoplasm</keyword>
<protein>
    <submittedName>
        <fullName evidence="10">Ubiquitin-like protein</fullName>
    </submittedName>
</protein>
<dbReference type="GO" id="GO:0005737">
    <property type="term" value="C:cytoplasm"/>
    <property type="evidence" value="ECO:0007669"/>
    <property type="project" value="UniProtKB-SubCell"/>
</dbReference>
<dbReference type="FunFam" id="3.10.20.90:FF:000469">
    <property type="entry name" value="Polyubiquitin-C"/>
    <property type="match status" value="1"/>
</dbReference>
<keyword evidence="8" id="KW-0539">Nucleus</keyword>
<accession>A0A4S8L328</accession>
<evidence type="ECO:0000256" key="7">
    <source>
        <dbReference type="ARBA" id="ARBA00022843"/>
    </source>
</evidence>
<dbReference type="EMBL" id="ML179713">
    <property type="protein sequence ID" value="THU82713.1"/>
    <property type="molecule type" value="Genomic_DNA"/>
</dbReference>
<evidence type="ECO:0000256" key="1">
    <source>
        <dbReference type="ARBA" id="ARBA00004123"/>
    </source>
</evidence>
<reference evidence="10 11" key="1">
    <citation type="journal article" date="2019" name="Nat. Ecol. Evol.">
        <title>Megaphylogeny resolves global patterns of mushroom evolution.</title>
        <authorList>
            <person name="Varga T."/>
            <person name="Krizsan K."/>
            <person name="Foldi C."/>
            <person name="Dima B."/>
            <person name="Sanchez-Garcia M."/>
            <person name="Sanchez-Ramirez S."/>
            <person name="Szollosi G.J."/>
            <person name="Szarkandi J.G."/>
            <person name="Papp V."/>
            <person name="Albert L."/>
            <person name="Andreopoulos W."/>
            <person name="Angelini C."/>
            <person name="Antonin V."/>
            <person name="Barry K.W."/>
            <person name="Bougher N.L."/>
            <person name="Buchanan P."/>
            <person name="Buyck B."/>
            <person name="Bense V."/>
            <person name="Catcheside P."/>
            <person name="Chovatia M."/>
            <person name="Cooper J."/>
            <person name="Damon W."/>
            <person name="Desjardin D."/>
            <person name="Finy P."/>
            <person name="Geml J."/>
            <person name="Haridas S."/>
            <person name="Hughes K."/>
            <person name="Justo A."/>
            <person name="Karasinski D."/>
            <person name="Kautmanova I."/>
            <person name="Kiss B."/>
            <person name="Kocsube S."/>
            <person name="Kotiranta H."/>
            <person name="LaButti K.M."/>
            <person name="Lechner B.E."/>
            <person name="Liimatainen K."/>
            <person name="Lipzen A."/>
            <person name="Lukacs Z."/>
            <person name="Mihaltcheva S."/>
            <person name="Morgado L.N."/>
            <person name="Niskanen T."/>
            <person name="Noordeloos M.E."/>
            <person name="Ohm R.A."/>
            <person name="Ortiz-Santana B."/>
            <person name="Ovrebo C."/>
            <person name="Racz N."/>
            <person name="Riley R."/>
            <person name="Savchenko A."/>
            <person name="Shiryaev A."/>
            <person name="Soop K."/>
            <person name="Spirin V."/>
            <person name="Szebenyi C."/>
            <person name="Tomsovsky M."/>
            <person name="Tulloss R.E."/>
            <person name="Uehling J."/>
            <person name="Grigoriev I.V."/>
            <person name="Vagvolgyi C."/>
            <person name="Papp T."/>
            <person name="Martin F.M."/>
            <person name="Miettinen O."/>
            <person name="Hibbett D.S."/>
            <person name="Nagy L.G."/>
        </authorList>
    </citation>
    <scope>NUCLEOTIDE SEQUENCE [LARGE SCALE GENOMIC DNA]</scope>
    <source>
        <strain evidence="10 11">CBS 962.96</strain>
    </source>
</reference>
<dbReference type="InterPro" id="IPR019956">
    <property type="entry name" value="Ubiquitin_dom"/>
</dbReference>
<dbReference type="SMART" id="SM00213">
    <property type="entry name" value="UBQ"/>
    <property type="match status" value="1"/>
</dbReference>
<dbReference type="OrthoDB" id="428577at2759"/>
<keyword evidence="7" id="KW-0832">Ubl conjugation</keyword>
<dbReference type="PRINTS" id="PR00348">
    <property type="entry name" value="UBIQUITIN"/>
</dbReference>
<keyword evidence="5" id="KW-1017">Isopeptide bond</keyword>
<evidence type="ECO:0000256" key="5">
    <source>
        <dbReference type="ARBA" id="ARBA00022499"/>
    </source>
</evidence>
<evidence type="ECO:0000259" key="9">
    <source>
        <dbReference type="PROSITE" id="PS50053"/>
    </source>
</evidence>
<dbReference type="InterPro" id="IPR029071">
    <property type="entry name" value="Ubiquitin-like_domsf"/>
</dbReference>
<evidence type="ECO:0000313" key="11">
    <source>
        <dbReference type="Proteomes" id="UP000297245"/>
    </source>
</evidence>
<evidence type="ECO:0000256" key="8">
    <source>
        <dbReference type="ARBA" id="ARBA00023242"/>
    </source>
</evidence>
<evidence type="ECO:0000256" key="2">
    <source>
        <dbReference type="ARBA" id="ARBA00004496"/>
    </source>
</evidence>
<dbReference type="Pfam" id="PF00240">
    <property type="entry name" value="ubiquitin"/>
    <property type="match status" value="1"/>
</dbReference>
<dbReference type="InterPro" id="IPR000626">
    <property type="entry name" value="Ubiquitin-like_dom"/>
</dbReference>